<evidence type="ECO:0000256" key="1">
    <source>
        <dbReference type="ARBA" id="ARBA00023015"/>
    </source>
</evidence>
<accession>A0A6N8S9G9</accession>
<dbReference type="InterPro" id="IPR050109">
    <property type="entry name" value="HTH-type_TetR-like_transc_reg"/>
</dbReference>
<dbReference type="AlphaFoldDB" id="A0A6N8S9G9"/>
<dbReference type="PANTHER" id="PTHR30055:SF148">
    <property type="entry name" value="TETR-FAMILY TRANSCRIPTIONAL REGULATOR"/>
    <property type="match status" value="1"/>
</dbReference>
<dbReference type="InterPro" id="IPR001647">
    <property type="entry name" value="HTH_TetR"/>
</dbReference>
<sequence>MTEADIKPARRSIGATRNPASQEAILVAAEAVLVENGLSGFSIEAVARRARAGKPTIYRWWPSQAALLLDVYHNQKRINFIFPDTGNVHDDLRAYLHGLLQTWREGASGEVFRCVVAKAQEEPAALTALSAYMAGRRQQSGKIVERAQARGEVRPEVKPELVTEILASFAWGRLLTERLNVSEEEVDAVVDAVLGGILAKPAT</sequence>
<evidence type="ECO:0000256" key="4">
    <source>
        <dbReference type="PROSITE-ProRule" id="PRU00335"/>
    </source>
</evidence>
<dbReference type="SUPFAM" id="SSF46689">
    <property type="entry name" value="Homeodomain-like"/>
    <property type="match status" value="1"/>
</dbReference>
<evidence type="ECO:0000313" key="7">
    <source>
        <dbReference type="Proteomes" id="UP000435802"/>
    </source>
</evidence>
<evidence type="ECO:0000259" key="5">
    <source>
        <dbReference type="PROSITE" id="PS50977"/>
    </source>
</evidence>
<dbReference type="Proteomes" id="UP000435802">
    <property type="component" value="Unassembled WGS sequence"/>
</dbReference>
<dbReference type="Gene3D" id="1.10.10.60">
    <property type="entry name" value="Homeodomain-like"/>
    <property type="match status" value="1"/>
</dbReference>
<dbReference type="Pfam" id="PF00440">
    <property type="entry name" value="TetR_N"/>
    <property type="match status" value="1"/>
</dbReference>
<protein>
    <submittedName>
        <fullName evidence="6">TetR family transcriptional regulator</fullName>
    </submittedName>
</protein>
<dbReference type="RefSeq" id="WP_160857998.1">
    <property type="nucleotide sequence ID" value="NZ_WUMK01000002.1"/>
</dbReference>
<keyword evidence="2 4" id="KW-0238">DNA-binding</keyword>
<dbReference type="PROSITE" id="PS50977">
    <property type="entry name" value="HTH_TETR_2"/>
    <property type="match status" value="1"/>
</dbReference>
<dbReference type="PANTHER" id="PTHR30055">
    <property type="entry name" value="HTH-TYPE TRANSCRIPTIONAL REGULATOR RUTR"/>
    <property type="match status" value="1"/>
</dbReference>
<dbReference type="Pfam" id="PF16859">
    <property type="entry name" value="TetR_C_11"/>
    <property type="match status" value="1"/>
</dbReference>
<reference evidence="6 7" key="1">
    <citation type="submission" date="2019-12" db="EMBL/GenBank/DDBJ databases">
        <title>Shinella kummerowiae sp. nov., a symbiotic bacterium isolated from root nodules of the herbal legume Kummerowia stipulacea.</title>
        <authorList>
            <person name="Gao J."/>
        </authorList>
    </citation>
    <scope>NUCLEOTIDE SEQUENCE [LARGE SCALE GENOMIC DNA]</scope>
    <source>
        <strain evidence="6 7">CCBAU 25048</strain>
    </source>
</reference>
<dbReference type="SUPFAM" id="SSF48498">
    <property type="entry name" value="Tetracyclin repressor-like, C-terminal domain"/>
    <property type="match status" value="1"/>
</dbReference>
<dbReference type="OrthoDB" id="9796019at2"/>
<dbReference type="Gene3D" id="1.10.357.10">
    <property type="entry name" value="Tetracycline Repressor, domain 2"/>
    <property type="match status" value="1"/>
</dbReference>
<dbReference type="EMBL" id="WUMK01000002">
    <property type="protein sequence ID" value="MXN45057.1"/>
    <property type="molecule type" value="Genomic_DNA"/>
</dbReference>
<keyword evidence="1" id="KW-0805">Transcription regulation</keyword>
<dbReference type="GO" id="GO:0003700">
    <property type="term" value="F:DNA-binding transcription factor activity"/>
    <property type="evidence" value="ECO:0007669"/>
    <property type="project" value="TreeGrafter"/>
</dbReference>
<keyword evidence="7" id="KW-1185">Reference proteome</keyword>
<comment type="caution">
    <text evidence="6">The sequence shown here is derived from an EMBL/GenBank/DDBJ whole genome shotgun (WGS) entry which is preliminary data.</text>
</comment>
<proteinExistence type="predicted"/>
<feature type="DNA-binding region" description="H-T-H motif" evidence="4">
    <location>
        <begin position="42"/>
        <end position="61"/>
    </location>
</feature>
<feature type="domain" description="HTH tetR-type" evidence="5">
    <location>
        <begin position="19"/>
        <end position="79"/>
    </location>
</feature>
<organism evidence="6 7">
    <name type="scientific">Shinella kummerowiae</name>
    <dbReference type="NCBI Taxonomy" id="417745"/>
    <lineage>
        <taxon>Bacteria</taxon>
        <taxon>Pseudomonadati</taxon>
        <taxon>Pseudomonadota</taxon>
        <taxon>Alphaproteobacteria</taxon>
        <taxon>Hyphomicrobiales</taxon>
        <taxon>Rhizobiaceae</taxon>
        <taxon>Shinella</taxon>
    </lineage>
</organism>
<evidence type="ECO:0000313" key="6">
    <source>
        <dbReference type="EMBL" id="MXN45057.1"/>
    </source>
</evidence>
<dbReference type="GO" id="GO:0000976">
    <property type="term" value="F:transcription cis-regulatory region binding"/>
    <property type="evidence" value="ECO:0007669"/>
    <property type="project" value="TreeGrafter"/>
</dbReference>
<gene>
    <name evidence="6" type="ORF">GR138_07650</name>
</gene>
<dbReference type="InterPro" id="IPR009057">
    <property type="entry name" value="Homeodomain-like_sf"/>
</dbReference>
<evidence type="ECO:0000256" key="3">
    <source>
        <dbReference type="ARBA" id="ARBA00023163"/>
    </source>
</evidence>
<evidence type="ECO:0000256" key="2">
    <source>
        <dbReference type="ARBA" id="ARBA00023125"/>
    </source>
</evidence>
<keyword evidence="3" id="KW-0804">Transcription</keyword>
<dbReference type="InterPro" id="IPR036271">
    <property type="entry name" value="Tet_transcr_reg_TetR-rel_C_sf"/>
</dbReference>
<name>A0A6N8S9G9_9HYPH</name>
<dbReference type="InterPro" id="IPR011075">
    <property type="entry name" value="TetR_C"/>
</dbReference>